<accession>A0A1X1R4T3</accession>
<organism evidence="2 3">
    <name type="scientific">Mycolicibacterium fallax</name>
    <name type="common">Mycobacterium fallax</name>
    <dbReference type="NCBI Taxonomy" id="1793"/>
    <lineage>
        <taxon>Bacteria</taxon>
        <taxon>Bacillati</taxon>
        <taxon>Actinomycetota</taxon>
        <taxon>Actinomycetes</taxon>
        <taxon>Mycobacteriales</taxon>
        <taxon>Mycobacteriaceae</taxon>
        <taxon>Mycolicibacterium</taxon>
    </lineage>
</organism>
<dbReference type="InterPro" id="IPR029050">
    <property type="entry name" value="Immunoprotect_excell_Ig-like"/>
</dbReference>
<dbReference type="EMBL" id="LQOJ01000053">
    <property type="protein sequence ID" value="ORU99374.1"/>
    <property type="molecule type" value="Genomic_DNA"/>
</dbReference>
<evidence type="ECO:0000313" key="3">
    <source>
        <dbReference type="Proteomes" id="UP000193484"/>
    </source>
</evidence>
<name>A0A1X1R4T3_MYCFA</name>
<evidence type="ECO:0000313" key="2">
    <source>
        <dbReference type="EMBL" id="ORU99374.1"/>
    </source>
</evidence>
<dbReference type="AlphaFoldDB" id="A0A1X1R4T3"/>
<keyword evidence="3" id="KW-1185">Reference proteome</keyword>
<sequence length="151" mass="15854">MRTFKILAVPAALGVAIALAGPAGADPSRAELGATQELNDGGVTIAYTVEELEAADDTITNAEVRGTLWEVSVEVEAVKGSVTPIIPFFNARAADGTNYRPLYWAVGDEALSGATLGQGQKAEGNIYFDVTGPAPTRVIYSDGVTDRLCWH</sequence>
<dbReference type="Gene3D" id="2.60.40.1240">
    <property type="match status" value="1"/>
</dbReference>
<dbReference type="Pfam" id="PF09167">
    <property type="entry name" value="DUF1942"/>
    <property type="match status" value="1"/>
</dbReference>
<dbReference type="SUPFAM" id="SSF81982">
    <property type="entry name" value="Antigen MPT63/MPB63 (immunoprotective extracellular protein)"/>
    <property type="match status" value="1"/>
</dbReference>
<protein>
    <recommendedName>
        <fullName evidence="1">MPT63-like domain-containing protein</fullName>
    </recommendedName>
</protein>
<dbReference type="GO" id="GO:0005615">
    <property type="term" value="C:extracellular space"/>
    <property type="evidence" value="ECO:0007669"/>
    <property type="project" value="InterPro"/>
</dbReference>
<reference evidence="2 3" key="1">
    <citation type="submission" date="2016-01" db="EMBL/GenBank/DDBJ databases">
        <title>The new phylogeny of the genus Mycobacterium.</title>
        <authorList>
            <person name="Tarcisio F."/>
            <person name="Conor M."/>
            <person name="Antonella G."/>
            <person name="Elisabetta G."/>
            <person name="Giulia F.S."/>
            <person name="Sara T."/>
            <person name="Anna F."/>
            <person name="Clotilde B."/>
            <person name="Roberto B."/>
            <person name="Veronica D.S."/>
            <person name="Fabio R."/>
            <person name="Monica P."/>
            <person name="Olivier J."/>
            <person name="Enrico T."/>
            <person name="Nicola S."/>
        </authorList>
    </citation>
    <scope>NUCLEOTIDE SEQUENCE [LARGE SCALE GENOMIC DNA]</scope>
    <source>
        <strain evidence="2 3">DSM 44179</strain>
    </source>
</reference>
<evidence type="ECO:0000259" key="1">
    <source>
        <dbReference type="Pfam" id="PF09167"/>
    </source>
</evidence>
<comment type="caution">
    <text evidence="2">The sequence shown here is derived from an EMBL/GenBank/DDBJ whole genome shotgun (WGS) entry which is preliminary data.</text>
</comment>
<gene>
    <name evidence="2" type="ORF">AWC04_17280</name>
</gene>
<dbReference type="OrthoDB" id="4762478at2"/>
<feature type="domain" description="MPT63-like" evidence="1">
    <location>
        <begin position="29"/>
        <end position="150"/>
    </location>
</feature>
<dbReference type="Proteomes" id="UP000193484">
    <property type="component" value="Unassembled WGS sequence"/>
</dbReference>
<proteinExistence type="predicted"/>
<dbReference type="RefSeq" id="WP_085099464.1">
    <property type="nucleotide sequence ID" value="NZ_AP022603.1"/>
</dbReference>
<dbReference type="InterPro" id="IPR015250">
    <property type="entry name" value="MPT63-like"/>
</dbReference>